<gene>
    <name evidence="6" type="ORF">FD755_003074</name>
</gene>
<feature type="non-terminal residue" evidence="6">
    <location>
        <position position="1"/>
    </location>
</feature>
<dbReference type="InterPro" id="IPR031994">
    <property type="entry name" value="JAKMIP_C"/>
</dbReference>
<evidence type="ECO:0000256" key="4">
    <source>
        <dbReference type="SAM" id="MobiDB-lite"/>
    </source>
</evidence>
<reference evidence="6 7" key="1">
    <citation type="submission" date="2019-06" db="EMBL/GenBank/DDBJ databases">
        <title>Discovery of a novel chromosome fission-fusion reversal in muntjac.</title>
        <authorList>
            <person name="Mudd A.B."/>
            <person name="Bredeson J.V."/>
            <person name="Baum R."/>
            <person name="Hockemeyer D."/>
            <person name="Rokhsar D.S."/>
        </authorList>
    </citation>
    <scope>NUCLEOTIDE SEQUENCE [LARGE SCALE GENOMIC DNA]</scope>
    <source>
        <strain evidence="6">UCam_UCB_Mr</strain>
        <tissue evidence="6">Fibroblast cell line</tissue>
    </source>
</reference>
<feature type="coiled-coil region" evidence="3">
    <location>
        <begin position="229"/>
        <end position="324"/>
    </location>
</feature>
<evidence type="ECO:0000313" key="7">
    <source>
        <dbReference type="Proteomes" id="UP000326062"/>
    </source>
</evidence>
<dbReference type="InterPro" id="IPR024836">
    <property type="entry name" value="JAKMIP"/>
</dbReference>
<accession>A0A5J5N5Z9</accession>
<dbReference type="Pfam" id="PF16034">
    <property type="entry name" value="JAKMIP_CC3"/>
    <property type="match status" value="1"/>
</dbReference>
<feature type="coiled-coil region" evidence="3">
    <location>
        <begin position="397"/>
        <end position="513"/>
    </location>
</feature>
<evidence type="ECO:0000313" key="6">
    <source>
        <dbReference type="EMBL" id="KAB0388118.1"/>
    </source>
</evidence>
<evidence type="ECO:0000256" key="1">
    <source>
        <dbReference type="ARBA" id="ARBA00005239"/>
    </source>
</evidence>
<dbReference type="GO" id="GO:0008017">
    <property type="term" value="F:microtubule binding"/>
    <property type="evidence" value="ECO:0007669"/>
    <property type="project" value="InterPro"/>
</dbReference>
<dbReference type="EMBL" id="VCEB01000001">
    <property type="protein sequence ID" value="KAB0388118.1"/>
    <property type="molecule type" value="Genomic_DNA"/>
</dbReference>
<evidence type="ECO:0000256" key="3">
    <source>
        <dbReference type="SAM" id="Coils"/>
    </source>
</evidence>
<name>A0A5J5N5Z9_MUNRE</name>
<keyword evidence="2 3" id="KW-0175">Coiled coil</keyword>
<dbReference type="Proteomes" id="UP000326062">
    <property type="component" value="Chromosome 1"/>
</dbReference>
<feature type="coiled-coil region" evidence="3">
    <location>
        <begin position="578"/>
        <end position="719"/>
    </location>
</feature>
<dbReference type="GO" id="GO:0019900">
    <property type="term" value="F:kinase binding"/>
    <property type="evidence" value="ECO:0007669"/>
    <property type="project" value="InterPro"/>
</dbReference>
<feature type="region of interest" description="Disordered" evidence="4">
    <location>
        <begin position="364"/>
        <end position="390"/>
    </location>
</feature>
<proteinExistence type="inferred from homology"/>
<sequence length="725" mass="84147">AANEDLRTKYTDIQIELHQETSKRILKLERRKHTVLVTELKVKLQEEQMKELQAVRENLIKQHEQEMAQTVKVRDGEIQRLKSALCALRDGSSDKVRTALTIEAPLTGDCGPETAKKQVDEALSNMIQADKIKAGDLGGEHQSHQESIFKIKFKDRIIFSLEKELETQTGYVQKLQLQKEALDEQLFLVKEAECNMSSPKRELPGREGDGSEHCSSPLNAMIRKLEDKNTLLGDERNELLKHVQEAEKQCKPLLERNKCLAKRNDELMVSLQRMEDKLKAVTKENSEMREKITSHPPLKKLKSLNDLNQANEEQETEFLKLQVIEQQNVIDELTGDPEKLIRRRKHRSSKPIKRPVLEPFISCDEDPMDSETSSMASFRTDLTPATPDDDLDESLVAEESELRFRQLTKEYQALQRAYALLQKQTGGIIDAEREAKAQEQLQAKVLRYKAKIEDLEVTLAQKGQYSHWVEDKQLFIKRNQELLEKIEKQEAENNRLQQELQDARDQNELLEQSSPFNLQIHPFSDGVSALQIYCMKEGVKEVNIPDLIKQLDILGDNGNLRNEEQVAIIQASTVLSLAEKWIQQIEGAEAALHQKMKELESDMEQFCKIKGYLEEELDYRKQALDQAYMRIQELEATLYNALQQEAVIKFGELLSEKQQEELRTAVEKLRRQMLKKSREYDCQILQERMELLQQAHQRIRDLEDKTDIQKRQIKDLEEKRNRKHG</sequence>
<protein>
    <recommendedName>
        <fullName evidence="5">Janus kinase and microtubule-interacting protein C-terminal domain-containing protein</fullName>
    </recommendedName>
</protein>
<dbReference type="PANTHER" id="PTHR18935:SF7">
    <property type="entry name" value="JANUS KINASE AND MICROTUBULE-INTERACTING PROTEIN 2"/>
    <property type="match status" value="1"/>
</dbReference>
<evidence type="ECO:0000256" key="2">
    <source>
        <dbReference type="ARBA" id="ARBA00023054"/>
    </source>
</evidence>
<comment type="similarity">
    <text evidence="1">Belongs to the JAKMIP family.</text>
</comment>
<organism evidence="6 7">
    <name type="scientific">Muntiacus reevesi</name>
    <name type="common">Reeves' muntjac</name>
    <name type="synonym">Cervus reevesi</name>
    <dbReference type="NCBI Taxonomy" id="9886"/>
    <lineage>
        <taxon>Eukaryota</taxon>
        <taxon>Metazoa</taxon>
        <taxon>Chordata</taxon>
        <taxon>Craniata</taxon>
        <taxon>Vertebrata</taxon>
        <taxon>Euteleostomi</taxon>
        <taxon>Mammalia</taxon>
        <taxon>Eutheria</taxon>
        <taxon>Laurasiatheria</taxon>
        <taxon>Artiodactyla</taxon>
        <taxon>Ruminantia</taxon>
        <taxon>Pecora</taxon>
        <taxon>Cervidae</taxon>
        <taxon>Muntiacinae</taxon>
        <taxon>Muntiacus</taxon>
    </lineage>
</organism>
<evidence type="ECO:0000259" key="5">
    <source>
        <dbReference type="Pfam" id="PF16034"/>
    </source>
</evidence>
<feature type="coiled-coil region" evidence="3">
    <location>
        <begin position="42"/>
        <end position="69"/>
    </location>
</feature>
<comment type="caution">
    <text evidence="6">The sequence shown here is derived from an EMBL/GenBank/DDBJ whole genome shotgun (WGS) entry which is preliminary data.</text>
</comment>
<dbReference type="AlphaFoldDB" id="A0A5J5N5Z9"/>
<dbReference type="PANTHER" id="PTHR18935">
    <property type="entry name" value="GOLGIN SUBFAMILY A MEMBER 4-LIKE ISOFORM X1"/>
    <property type="match status" value="1"/>
</dbReference>
<feature type="domain" description="Janus kinase and microtubule-interacting protein C-terminal" evidence="5">
    <location>
        <begin position="338"/>
        <end position="511"/>
    </location>
</feature>
<keyword evidence="7" id="KW-1185">Reference proteome</keyword>